<reference evidence="4" key="1">
    <citation type="submission" date="2018-02" db="EMBL/GenBank/DDBJ databases">
        <authorList>
            <person name="Cohen D.B."/>
            <person name="Kent A.D."/>
        </authorList>
    </citation>
    <scope>NUCLEOTIDE SEQUENCE</scope>
</reference>
<proteinExistence type="predicted"/>
<sequence>MRDTEMESMEDMWKKFSLSDKECLNVDLADTSQQPEHILAAKFLTSRVLNMDAVARTFKPLWKTKQSFMVQDLGGNKVAFVFKDAMDLERVLVNEHWTYDKFLEWWKRWQPVMMNVVEKIACESELEWKLNNPLCRGRLVKFEVGAKGWVAFRYERLPNFCYWCGCLDHGDKDCDVGLQQRQSNDQKDYQFGAWLRASSDRPPHKTVVVVPGNQPKRREKPTSDEPPNHQLATEPEELTSDRSENSKNPENTEKNPENEMEIEHNSGLPNPNQVQKSNAELFSDQLKEIDQAIHYMPYGENIPEENSGHFCNENFLIDHGPKSVGPQAQSVSPFASPTHRPLKDISNGLCNNQKQKSSTTKWKKLARAHKPTSSPPTTAQPLKRDLMLIDEGPTQGKRLRATLNQCNFDNTNIIDNTLAGTLMKISAEAGPQPYRKP</sequence>
<feature type="region of interest" description="Disordered" evidence="1">
    <location>
        <begin position="202"/>
        <end position="275"/>
    </location>
</feature>
<feature type="compositionally biased region" description="Polar residues" evidence="1">
    <location>
        <begin position="371"/>
        <end position="380"/>
    </location>
</feature>
<dbReference type="AlphaFoldDB" id="A0A2N9GD80"/>
<protein>
    <recommendedName>
        <fullName evidence="5">Zinc knuckle CX2CX4HX4C domain-containing protein</fullName>
    </recommendedName>
</protein>
<evidence type="ECO:0000259" key="2">
    <source>
        <dbReference type="Pfam" id="PF14111"/>
    </source>
</evidence>
<dbReference type="Pfam" id="PF14392">
    <property type="entry name" value="zf-CCHC_4"/>
    <property type="match status" value="1"/>
</dbReference>
<feature type="compositionally biased region" description="Basic and acidic residues" evidence="1">
    <location>
        <begin position="239"/>
        <end position="264"/>
    </location>
</feature>
<feature type="compositionally biased region" description="Basic residues" evidence="1">
    <location>
        <begin position="361"/>
        <end position="370"/>
    </location>
</feature>
<feature type="region of interest" description="Disordered" evidence="1">
    <location>
        <begin position="345"/>
        <end position="380"/>
    </location>
</feature>
<feature type="domain" description="DUF4283" evidence="2">
    <location>
        <begin position="37"/>
        <end position="111"/>
    </location>
</feature>
<evidence type="ECO:0000313" key="4">
    <source>
        <dbReference type="EMBL" id="SPC97339.1"/>
    </source>
</evidence>
<dbReference type="EMBL" id="OIVN01001759">
    <property type="protein sequence ID" value="SPC97339.1"/>
    <property type="molecule type" value="Genomic_DNA"/>
</dbReference>
<accession>A0A2N9GD80</accession>
<dbReference type="Pfam" id="PF14111">
    <property type="entry name" value="DUF4283"/>
    <property type="match status" value="1"/>
</dbReference>
<evidence type="ECO:0000259" key="3">
    <source>
        <dbReference type="Pfam" id="PF14392"/>
    </source>
</evidence>
<dbReference type="InterPro" id="IPR025836">
    <property type="entry name" value="Zn_knuckle_CX2CX4HX4C"/>
</dbReference>
<name>A0A2N9GD80_FAGSY</name>
<organism evidence="4">
    <name type="scientific">Fagus sylvatica</name>
    <name type="common">Beechnut</name>
    <dbReference type="NCBI Taxonomy" id="28930"/>
    <lineage>
        <taxon>Eukaryota</taxon>
        <taxon>Viridiplantae</taxon>
        <taxon>Streptophyta</taxon>
        <taxon>Embryophyta</taxon>
        <taxon>Tracheophyta</taxon>
        <taxon>Spermatophyta</taxon>
        <taxon>Magnoliopsida</taxon>
        <taxon>eudicotyledons</taxon>
        <taxon>Gunneridae</taxon>
        <taxon>Pentapetalae</taxon>
        <taxon>rosids</taxon>
        <taxon>fabids</taxon>
        <taxon>Fagales</taxon>
        <taxon>Fagaceae</taxon>
        <taxon>Fagus</taxon>
    </lineage>
</organism>
<evidence type="ECO:0008006" key="5">
    <source>
        <dbReference type="Google" id="ProtNLM"/>
    </source>
</evidence>
<gene>
    <name evidence="4" type="ORF">FSB_LOCUS25221</name>
</gene>
<feature type="domain" description="Zinc knuckle CX2CX4HX4C" evidence="3">
    <location>
        <begin position="130"/>
        <end position="175"/>
    </location>
</feature>
<evidence type="ECO:0000256" key="1">
    <source>
        <dbReference type="SAM" id="MobiDB-lite"/>
    </source>
</evidence>
<dbReference type="InterPro" id="IPR025558">
    <property type="entry name" value="DUF4283"/>
</dbReference>